<comment type="subcellular location">
    <subcellularLocation>
        <location evidence="1">Membrane</location>
        <topology evidence="1">Single-pass type II membrane protein</topology>
    </subcellularLocation>
</comment>
<accession>A0A7I8KBK2</accession>
<dbReference type="InterPro" id="IPR044610">
    <property type="entry name" value="GLCAT14A/B/C"/>
</dbReference>
<evidence type="ECO:0000256" key="6">
    <source>
        <dbReference type="SAM" id="Phobius"/>
    </source>
</evidence>
<evidence type="ECO:0000256" key="1">
    <source>
        <dbReference type="ARBA" id="ARBA00004606"/>
    </source>
</evidence>
<organism evidence="7 8">
    <name type="scientific">Spirodela intermedia</name>
    <name type="common">Intermediate duckweed</name>
    <dbReference type="NCBI Taxonomy" id="51605"/>
    <lineage>
        <taxon>Eukaryota</taxon>
        <taxon>Viridiplantae</taxon>
        <taxon>Streptophyta</taxon>
        <taxon>Embryophyta</taxon>
        <taxon>Tracheophyta</taxon>
        <taxon>Spermatophyta</taxon>
        <taxon>Magnoliopsida</taxon>
        <taxon>Liliopsida</taxon>
        <taxon>Araceae</taxon>
        <taxon>Lemnoideae</taxon>
        <taxon>Spirodela</taxon>
    </lineage>
</organism>
<feature type="transmembrane region" description="Helical" evidence="6">
    <location>
        <begin position="23"/>
        <end position="43"/>
    </location>
</feature>
<dbReference type="GO" id="GO:0016020">
    <property type="term" value="C:membrane"/>
    <property type="evidence" value="ECO:0007669"/>
    <property type="project" value="UniProtKB-SubCell"/>
</dbReference>
<proteinExistence type="predicted"/>
<name>A0A7I8KBK2_SPIIN</name>
<keyword evidence="2" id="KW-0328">Glycosyltransferase</keyword>
<dbReference type="Pfam" id="PF02485">
    <property type="entry name" value="Branch"/>
    <property type="match status" value="1"/>
</dbReference>
<keyword evidence="5" id="KW-0325">Glycoprotein</keyword>
<keyword evidence="6" id="KW-0812">Transmembrane</keyword>
<evidence type="ECO:0000256" key="4">
    <source>
        <dbReference type="ARBA" id="ARBA00023136"/>
    </source>
</evidence>
<evidence type="ECO:0000256" key="2">
    <source>
        <dbReference type="ARBA" id="ARBA00022676"/>
    </source>
</evidence>
<dbReference type="Proteomes" id="UP000663760">
    <property type="component" value="Chromosome 4"/>
</dbReference>
<keyword evidence="3" id="KW-0808">Transferase</keyword>
<dbReference type="AlphaFoldDB" id="A0A7I8KBK2"/>
<dbReference type="PANTHER" id="PTHR45719">
    <property type="entry name" value="GLYCOSYLTRANSFERASE"/>
    <property type="match status" value="1"/>
</dbReference>
<protein>
    <submittedName>
        <fullName evidence="7">Uncharacterized protein</fullName>
    </submittedName>
</protein>
<dbReference type="GO" id="GO:0015020">
    <property type="term" value="F:glucuronosyltransferase activity"/>
    <property type="evidence" value="ECO:0007669"/>
    <property type="project" value="InterPro"/>
</dbReference>
<evidence type="ECO:0000313" key="8">
    <source>
        <dbReference type="Proteomes" id="UP000663760"/>
    </source>
</evidence>
<dbReference type="OrthoDB" id="2019572at2759"/>
<keyword evidence="8" id="KW-1185">Reference proteome</keyword>
<reference evidence="7" key="1">
    <citation type="submission" date="2020-02" db="EMBL/GenBank/DDBJ databases">
        <authorList>
            <person name="Scholz U."/>
            <person name="Mascher M."/>
            <person name="Fiebig A."/>
        </authorList>
    </citation>
    <scope>NUCLEOTIDE SEQUENCE</scope>
</reference>
<dbReference type="PANTHER" id="PTHR45719:SF4">
    <property type="entry name" value="CORE-2_I-BRANCHING BETA-1,6-N-ACETYLGLUCOSAMINYLTRANSFERASE FAMILY PROTEIN"/>
    <property type="match status" value="1"/>
</dbReference>
<keyword evidence="4 6" id="KW-0472">Membrane</keyword>
<evidence type="ECO:0000313" key="7">
    <source>
        <dbReference type="EMBL" id="CAA7394862.1"/>
    </source>
</evidence>
<dbReference type="InterPro" id="IPR003406">
    <property type="entry name" value="Glyco_trans_14"/>
</dbReference>
<dbReference type="EMBL" id="LR746267">
    <property type="protein sequence ID" value="CAA7394862.1"/>
    <property type="molecule type" value="Genomic_DNA"/>
</dbReference>
<keyword evidence="6" id="KW-1133">Transmembrane helix</keyword>
<sequence>MRSWASGASIFTQPEERMGIKKLAVFSIAVSVLVYLLLVIPSLTARSPPSTVLRPAKERPYPVSFAYLISLSKGDVDQVKRMLGALYHPGNHYLLHLDSEASEAEHAELVTFVSVHPVFREVGNIWIVQKSNLVTYRGPTMLANTLHAMAMLLKACEWEWFVNLSAADYPLITQDDLIYAFSELPRGLNFIQHSSQLGWKRNKRGKPIIMDPGLYSRNKSEIIWLPKQRSQPTAFKLFTGSAWTVVSRAFAEYCIIGWDNLPRTLLLYYTNFISSPEGYFQTVACNSMQFRNSTVNHDLHYITWDNPPKQHPQMLGMKDFRRMIISSAPFARKFRKDDPVLGRIDREILKRSSESFAYGGWCAGSGGGACFGDDWRKNVGVMKPGPGGRRLKALLGRITSVGSLRSRQCR</sequence>
<gene>
    <name evidence="7" type="ORF">SI8410_04005523</name>
</gene>
<evidence type="ECO:0000256" key="5">
    <source>
        <dbReference type="ARBA" id="ARBA00023180"/>
    </source>
</evidence>
<evidence type="ECO:0000256" key="3">
    <source>
        <dbReference type="ARBA" id="ARBA00022679"/>
    </source>
</evidence>